<evidence type="ECO:0000313" key="2">
    <source>
        <dbReference type="Proteomes" id="UP001207742"/>
    </source>
</evidence>
<dbReference type="SUPFAM" id="SSF48452">
    <property type="entry name" value="TPR-like"/>
    <property type="match status" value="1"/>
</dbReference>
<accession>A0ABT3IUC9</accession>
<dbReference type="PROSITE" id="PS51257">
    <property type="entry name" value="PROKAR_LIPOPROTEIN"/>
    <property type="match status" value="1"/>
</dbReference>
<proteinExistence type="predicted"/>
<reference evidence="1 2" key="1">
    <citation type="submission" date="2022-10" db="EMBL/GenBank/DDBJ databases">
        <title>Chitinophaga nivalis PC15 sp. nov., isolated from Pyeongchang county, South Korea.</title>
        <authorList>
            <person name="Trinh H.N."/>
        </authorList>
    </citation>
    <scope>NUCLEOTIDE SEQUENCE [LARGE SCALE GENOMIC DNA]</scope>
    <source>
        <strain evidence="1 2">PC14</strain>
    </source>
</reference>
<sequence>MKRLIYTCLGILIITVSCTKNFLDINTDPNYAAKTAENRLLTSSEQGLSYALGFTNDNRGARGLTEVLSVYMHQVTVREDQDQYSSDGNDINITGSWTGLYSSAPAQVGSDVLGTLQNIDVLIGQGTQNGNMVYVGIAKIIKAYAISQYVDVFGDVPYSQANKFLSAGIRYPKYDKGAEIYPQLFALLDQAIGNINNANAVNSLVPAGDDLFYGGDKEKWIRLAHTIKLKLYNQLRLVQDVSAQVKALIAKDSLIKDIDGGFMFQYGRGTTPDDRNPGYNDYFATQRSHYQSPWFYEILRGNNNRIFTGNPDPRVRYYFYSQLKFDEQAQNSTDFRDSSFVSIPFGSVSVNRDFSQGGSMTIFGIYPVGGRYQADTMEVTGADATGAAPFRMLTYADRLYIEAELQFAGLLPGDAKAKLRQAIQESFNQVDYVVQVASKQKNVPLLAANTGVSGYIDKVIQEYEGKPAAGQLEIIMTQKWISSFGNSVDQYTDYRRTGYPVLFNPRDPAMAPGGFLQPPLKGDPTIAGNQAAIPVQQSRDFPLSLPWSNLDLNVNQNAPPQKQPANFRVFWDKN</sequence>
<dbReference type="EMBL" id="JAPDNS010000002">
    <property type="protein sequence ID" value="MCW3487592.1"/>
    <property type="molecule type" value="Genomic_DNA"/>
</dbReference>
<dbReference type="Pfam" id="PF12771">
    <property type="entry name" value="SusD-like_2"/>
    <property type="match status" value="1"/>
</dbReference>
<dbReference type="RefSeq" id="WP_264734399.1">
    <property type="nucleotide sequence ID" value="NZ_JAPDNR010000001.1"/>
</dbReference>
<keyword evidence="1" id="KW-0449">Lipoprotein</keyword>
<dbReference type="Proteomes" id="UP001207742">
    <property type="component" value="Unassembled WGS sequence"/>
</dbReference>
<protein>
    <submittedName>
        <fullName evidence="1">SusD/RagB family nutrient-binding outer membrane lipoprotein</fullName>
    </submittedName>
</protein>
<evidence type="ECO:0000313" key="1">
    <source>
        <dbReference type="EMBL" id="MCW3487592.1"/>
    </source>
</evidence>
<dbReference type="InterPro" id="IPR041662">
    <property type="entry name" value="SusD-like_2"/>
</dbReference>
<organism evidence="1 2">
    <name type="scientific">Chitinophaga nivalis</name>
    <dbReference type="NCBI Taxonomy" id="2991709"/>
    <lineage>
        <taxon>Bacteria</taxon>
        <taxon>Pseudomonadati</taxon>
        <taxon>Bacteroidota</taxon>
        <taxon>Chitinophagia</taxon>
        <taxon>Chitinophagales</taxon>
        <taxon>Chitinophagaceae</taxon>
        <taxon>Chitinophaga</taxon>
    </lineage>
</organism>
<comment type="caution">
    <text evidence="1">The sequence shown here is derived from an EMBL/GenBank/DDBJ whole genome shotgun (WGS) entry which is preliminary data.</text>
</comment>
<name>A0ABT3IUC9_9BACT</name>
<gene>
    <name evidence="1" type="ORF">OL497_27085</name>
</gene>
<keyword evidence="2" id="KW-1185">Reference proteome</keyword>
<dbReference type="InterPro" id="IPR011990">
    <property type="entry name" value="TPR-like_helical_dom_sf"/>
</dbReference>
<dbReference type="Gene3D" id="1.25.40.390">
    <property type="match status" value="1"/>
</dbReference>